<keyword evidence="2" id="KW-1185">Reference proteome</keyword>
<protein>
    <submittedName>
        <fullName evidence="1">11766_t:CDS:1</fullName>
    </submittedName>
</protein>
<organism evidence="1 2">
    <name type="scientific">Racocetra fulgida</name>
    <dbReference type="NCBI Taxonomy" id="60492"/>
    <lineage>
        <taxon>Eukaryota</taxon>
        <taxon>Fungi</taxon>
        <taxon>Fungi incertae sedis</taxon>
        <taxon>Mucoromycota</taxon>
        <taxon>Glomeromycotina</taxon>
        <taxon>Glomeromycetes</taxon>
        <taxon>Diversisporales</taxon>
        <taxon>Gigasporaceae</taxon>
        <taxon>Racocetra</taxon>
    </lineage>
</organism>
<dbReference type="OrthoDB" id="2442949at2759"/>
<dbReference type="EMBL" id="CAJVPZ010009860">
    <property type="protein sequence ID" value="CAG8613763.1"/>
    <property type="molecule type" value="Genomic_DNA"/>
</dbReference>
<sequence>MEVSSQIRDYIINHNLLTVPQLYNNIKDEKIDGFLHITRQQVYYWSKKFATKEYKLAEDQLESSRRYLEQNIKYYPLLEVKEENAFADLPEDIRTSIENLNSYTCELITTNASPQDDNQVHEQESVIISSNEFSLDSVDDNNQDLILFEARKKDIFN</sequence>
<feature type="non-terminal residue" evidence="1">
    <location>
        <position position="1"/>
    </location>
</feature>
<evidence type="ECO:0000313" key="2">
    <source>
        <dbReference type="Proteomes" id="UP000789396"/>
    </source>
</evidence>
<dbReference type="Proteomes" id="UP000789396">
    <property type="component" value="Unassembled WGS sequence"/>
</dbReference>
<reference evidence="1" key="1">
    <citation type="submission" date="2021-06" db="EMBL/GenBank/DDBJ databases">
        <authorList>
            <person name="Kallberg Y."/>
            <person name="Tangrot J."/>
            <person name="Rosling A."/>
        </authorList>
    </citation>
    <scope>NUCLEOTIDE SEQUENCE</scope>
    <source>
        <strain evidence="1">IN212</strain>
    </source>
</reference>
<name>A0A9N9CWM8_9GLOM</name>
<accession>A0A9N9CWM8</accession>
<gene>
    <name evidence="1" type="ORF">RFULGI_LOCUS7084</name>
</gene>
<comment type="caution">
    <text evidence="1">The sequence shown here is derived from an EMBL/GenBank/DDBJ whole genome shotgun (WGS) entry which is preliminary data.</text>
</comment>
<proteinExistence type="predicted"/>
<evidence type="ECO:0000313" key="1">
    <source>
        <dbReference type="EMBL" id="CAG8613763.1"/>
    </source>
</evidence>
<dbReference type="AlphaFoldDB" id="A0A9N9CWM8"/>